<dbReference type="Proteomes" id="UP000239406">
    <property type="component" value="Unassembled WGS sequence"/>
</dbReference>
<dbReference type="Proteomes" id="UP000294772">
    <property type="component" value="Unassembled WGS sequence"/>
</dbReference>
<dbReference type="NCBIfam" id="NF037995">
    <property type="entry name" value="TRAP_S1"/>
    <property type="match status" value="1"/>
</dbReference>
<dbReference type="EMBL" id="PSNY01000008">
    <property type="protein sequence ID" value="PPE70009.1"/>
    <property type="molecule type" value="Genomic_DNA"/>
</dbReference>
<proteinExistence type="predicted"/>
<sequence>MFKRSLAALALGGLALGAAAQTKWDLASAYPPNNFHTENLVQFGKDVAEATGGKLQITVHSNASLFKAPEIKRAVQGNQVQLGEILLVNYQNEWQLFGVDGLPFLATSYAEARKLHVAQKPVLQKRLADQGMVLLYTVAWPPQGLFSKKPISSLDDLKGSKWRAYSPSTSRIAELIGAQPVTVQAAELSQALATGVVESFMTSGATGYDSKVFEHLKYYYNFQAWLPKNAVIMNKRAFDALDKATQDAVLKAAAAAEERGWKVSEEKDREYLDLLKKNGMEIVEPSPQLKEQLRKQVGEPMLKEWLEKAGPEGKAVVEAFQKS</sequence>
<evidence type="ECO:0000256" key="2">
    <source>
        <dbReference type="SAM" id="SignalP"/>
    </source>
</evidence>
<evidence type="ECO:0000313" key="4">
    <source>
        <dbReference type="EMBL" id="TCP05884.1"/>
    </source>
</evidence>
<comment type="caution">
    <text evidence="3">The sequence shown here is derived from an EMBL/GenBank/DDBJ whole genome shotgun (WGS) entry which is preliminary data.</text>
</comment>
<accession>A0A2S5T501</accession>
<dbReference type="EMBL" id="SLXF01000008">
    <property type="protein sequence ID" value="TCP05884.1"/>
    <property type="molecule type" value="Genomic_DNA"/>
</dbReference>
<keyword evidence="1 2" id="KW-0732">Signal</keyword>
<dbReference type="PANTHER" id="PTHR33376:SF4">
    <property type="entry name" value="SIALIC ACID-BINDING PERIPLASMIC PROTEIN SIAP"/>
    <property type="match status" value="1"/>
</dbReference>
<dbReference type="CDD" id="cd13602">
    <property type="entry name" value="PBP2_TRAP_BpDctp6_7"/>
    <property type="match status" value="1"/>
</dbReference>
<feature type="chain" id="PRO_5040584316" evidence="2">
    <location>
        <begin position="21"/>
        <end position="323"/>
    </location>
</feature>
<dbReference type="GO" id="GO:0055085">
    <property type="term" value="P:transmembrane transport"/>
    <property type="evidence" value="ECO:0007669"/>
    <property type="project" value="InterPro"/>
</dbReference>
<dbReference type="SUPFAM" id="SSF53850">
    <property type="entry name" value="Periplasmic binding protein-like II"/>
    <property type="match status" value="1"/>
</dbReference>
<dbReference type="RefSeq" id="WP_104357374.1">
    <property type="nucleotide sequence ID" value="NZ_CP064338.1"/>
</dbReference>
<dbReference type="InterPro" id="IPR038404">
    <property type="entry name" value="TRAP_DctP_sf"/>
</dbReference>
<name>A0A2S5T501_9BURK</name>
<dbReference type="OrthoDB" id="9783941at2"/>
<evidence type="ECO:0000313" key="3">
    <source>
        <dbReference type="EMBL" id="PPE70009.1"/>
    </source>
</evidence>
<protein>
    <submittedName>
        <fullName evidence="3">C4-dicarboxylate ABC transporter substrate-binding protein</fullName>
    </submittedName>
    <submittedName>
        <fullName evidence="4">TRAP-type C4-dicarboxylate transport system substrate-binding protein</fullName>
    </submittedName>
</protein>
<dbReference type="AlphaFoldDB" id="A0A2S5T501"/>
<evidence type="ECO:0000313" key="5">
    <source>
        <dbReference type="Proteomes" id="UP000239406"/>
    </source>
</evidence>
<dbReference type="Gene3D" id="3.40.190.170">
    <property type="entry name" value="Bacterial extracellular solute-binding protein, family 7"/>
    <property type="match status" value="1"/>
</dbReference>
<dbReference type="InterPro" id="IPR018389">
    <property type="entry name" value="DctP_fam"/>
</dbReference>
<dbReference type="Pfam" id="PF03480">
    <property type="entry name" value="DctP"/>
    <property type="match status" value="1"/>
</dbReference>
<evidence type="ECO:0000256" key="1">
    <source>
        <dbReference type="ARBA" id="ARBA00022729"/>
    </source>
</evidence>
<keyword evidence="5" id="KW-1185">Reference proteome</keyword>
<reference evidence="3 5" key="1">
    <citation type="submission" date="2018-02" db="EMBL/GenBank/DDBJ databases">
        <title>Reclassifiation of [Polyangium] brachysporum DSM 7029 as Guopingzhaonella breviflexa gen. nov., sp. nov., a member of the family Comamonadaceae.</title>
        <authorList>
            <person name="Tang B."/>
        </authorList>
    </citation>
    <scope>NUCLEOTIDE SEQUENCE [LARGE SCALE GENOMIC DNA]</scope>
    <source>
        <strain evidence="3 5">DSM 15344</strain>
    </source>
</reference>
<dbReference type="PANTHER" id="PTHR33376">
    <property type="match status" value="1"/>
</dbReference>
<gene>
    <name evidence="3" type="ORF">C1702_09125</name>
    <name evidence="4" type="ORF">EV676_108117</name>
</gene>
<evidence type="ECO:0000313" key="6">
    <source>
        <dbReference type="Proteomes" id="UP000294772"/>
    </source>
</evidence>
<feature type="signal peptide" evidence="2">
    <location>
        <begin position="1"/>
        <end position="20"/>
    </location>
</feature>
<organism evidence="3 5">
    <name type="scientific">Caldimonas thermodepolymerans</name>
    <dbReference type="NCBI Taxonomy" id="215580"/>
    <lineage>
        <taxon>Bacteria</taxon>
        <taxon>Pseudomonadati</taxon>
        <taxon>Pseudomonadota</taxon>
        <taxon>Betaproteobacteria</taxon>
        <taxon>Burkholderiales</taxon>
        <taxon>Sphaerotilaceae</taxon>
        <taxon>Caldimonas</taxon>
    </lineage>
</organism>
<reference evidence="4 6" key="2">
    <citation type="submission" date="2019-03" db="EMBL/GenBank/DDBJ databases">
        <title>Genomic Encyclopedia of Type Strains, Phase IV (KMG-IV): sequencing the most valuable type-strain genomes for metagenomic binning, comparative biology and taxonomic classification.</title>
        <authorList>
            <person name="Goeker M."/>
        </authorList>
    </citation>
    <scope>NUCLEOTIDE SEQUENCE [LARGE SCALE GENOMIC DNA]</scope>
    <source>
        <strain evidence="4 6">DSM 15264</strain>
    </source>
</reference>